<evidence type="ECO:0000313" key="10">
    <source>
        <dbReference type="Proteomes" id="UP001331936"/>
    </source>
</evidence>
<comment type="subcellular location">
    <subcellularLocation>
        <location evidence="7">Cytoplasm</location>
    </subcellularLocation>
</comment>
<proteinExistence type="inferred from homology"/>
<dbReference type="PRINTS" id="PR00662">
    <property type="entry name" value="G6PISOMERASE"/>
</dbReference>
<feature type="active site" description="Proton donor" evidence="7">
    <location>
        <position position="351"/>
    </location>
</feature>
<dbReference type="HAMAP" id="MF_00473">
    <property type="entry name" value="G6P_isomerase"/>
    <property type="match status" value="1"/>
</dbReference>
<evidence type="ECO:0000256" key="3">
    <source>
        <dbReference type="ARBA" id="ARBA00022432"/>
    </source>
</evidence>
<dbReference type="InterPro" id="IPR023096">
    <property type="entry name" value="G6P_Isomerase_C"/>
</dbReference>
<dbReference type="InterPro" id="IPR035476">
    <property type="entry name" value="SIS_PGI_1"/>
</dbReference>
<dbReference type="InterPro" id="IPR046348">
    <property type="entry name" value="SIS_dom_sf"/>
</dbReference>
<dbReference type="PROSITE" id="PS51463">
    <property type="entry name" value="P_GLUCOSE_ISOMERASE_3"/>
    <property type="match status" value="1"/>
</dbReference>
<keyword evidence="10" id="KW-1185">Reference proteome</keyword>
<comment type="pathway">
    <text evidence="1 7 8">Carbohydrate degradation; glycolysis; D-glyceraldehyde 3-phosphate and glycerone phosphate from D-glucose: step 2/4.</text>
</comment>
<dbReference type="NCBIfam" id="NF001211">
    <property type="entry name" value="PRK00179.1"/>
    <property type="match status" value="1"/>
</dbReference>
<comment type="catalytic activity">
    <reaction evidence="6 7 8">
        <text>alpha-D-glucose 6-phosphate = beta-D-fructose 6-phosphate</text>
        <dbReference type="Rhea" id="RHEA:11816"/>
        <dbReference type="ChEBI" id="CHEBI:57634"/>
        <dbReference type="ChEBI" id="CHEBI:58225"/>
        <dbReference type="EC" id="5.3.1.9"/>
    </reaction>
</comment>
<evidence type="ECO:0000256" key="1">
    <source>
        <dbReference type="ARBA" id="ARBA00004926"/>
    </source>
</evidence>
<dbReference type="EMBL" id="JAUZMZ010000048">
    <property type="protein sequence ID" value="MEE2032573.1"/>
    <property type="molecule type" value="Genomic_DNA"/>
</dbReference>
<dbReference type="Gene3D" id="1.10.1390.10">
    <property type="match status" value="1"/>
</dbReference>
<feature type="active site" evidence="7">
    <location>
        <position position="382"/>
    </location>
</feature>
<dbReference type="Pfam" id="PF00342">
    <property type="entry name" value="PGI"/>
    <property type="match status" value="1"/>
</dbReference>
<dbReference type="GO" id="GO:0004347">
    <property type="term" value="F:glucose-6-phosphate isomerase activity"/>
    <property type="evidence" value="ECO:0007669"/>
    <property type="project" value="UniProtKB-EC"/>
</dbReference>
<feature type="active site" evidence="7">
    <location>
        <position position="507"/>
    </location>
</feature>
<dbReference type="InterPro" id="IPR001672">
    <property type="entry name" value="G6P_Isomerase"/>
</dbReference>
<accession>A0ABU7JRB7</accession>
<evidence type="ECO:0000256" key="6">
    <source>
        <dbReference type="ARBA" id="ARBA00029321"/>
    </source>
</evidence>
<evidence type="ECO:0000256" key="8">
    <source>
        <dbReference type="RuleBase" id="RU000612"/>
    </source>
</evidence>
<dbReference type="PANTHER" id="PTHR11469:SF1">
    <property type="entry name" value="GLUCOSE-6-PHOSPHATE ISOMERASE"/>
    <property type="match status" value="1"/>
</dbReference>
<dbReference type="SUPFAM" id="SSF53697">
    <property type="entry name" value="SIS domain"/>
    <property type="match status" value="1"/>
</dbReference>
<dbReference type="RefSeq" id="WP_330151991.1">
    <property type="nucleotide sequence ID" value="NZ_JAUZMZ010000048.1"/>
</dbReference>
<comment type="function">
    <text evidence="7">Catalyzes the reversible isomerization of glucose-6-phosphate to fructose-6-phosphate.</text>
</comment>
<dbReference type="EC" id="5.3.1.9" evidence="7"/>
<sequence>MNDVTRTAPWQQLSEHRAEVESTTLRELFAADPERAESLTVSAGDLVIDYSKHRVTDRTLALLLELARVAGVERQRDRMVSGAHVNTSEDRAVLHTALRLPATATLVVDGQDVVADVHAVLTAMGEFTDRVRSGAWRGASGQPIATVVNIGIGGSDLGPVMVTRALRGYHDGPAVRFVSNVDPADLTAALAGLDPASTLFVVASKTFSTLETLSNATAARRWLVAALGEEAVPAHFVAVSTHAGRVAEFGIDPANMFGFWDWVGGRYSVDSAIGLAVMCAIGRERFAELLAGFHLLDEHFRTAPLEANAPVLLGLLGVWYTSFLGAQSRVVLPYANDLVRFPAYLQQLAMESNGKSVRADGSPVGYRTGEIFWGEPGTNGQHAFYQLLHQGTHLVPADFIGFARAGEDLVTADGVSMHAVLMANMFAQAQVLAFGRSAEQIRAEGTAEELVAHKTMPGNRPSTTILAPELTPSTVGQLIALYEHQVFVQGVVWGIDSFDQWGVELGKVQATQLQPAVSGTGPVSTGDGSTDALIATYRSMSKGA</sequence>
<reference evidence="9 10" key="1">
    <citation type="submission" date="2023-08" db="EMBL/GenBank/DDBJ databases">
        <authorList>
            <person name="Girao M."/>
            <person name="Carvalho M.F."/>
        </authorList>
    </citation>
    <scope>NUCLEOTIDE SEQUENCE [LARGE SCALE GENOMIC DNA]</scope>
    <source>
        <strain evidence="9 10">CC-R104</strain>
    </source>
</reference>
<evidence type="ECO:0000313" key="9">
    <source>
        <dbReference type="EMBL" id="MEE2032573.1"/>
    </source>
</evidence>
<dbReference type="PROSITE" id="PS00174">
    <property type="entry name" value="P_GLUCOSE_ISOMERASE_2"/>
    <property type="match status" value="1"/>
</dbReference>
<dbReference type="Gene3D" id="3.40.50.10490">
    <property type="entry name" value="Glucose-6-phosphate isomerase like protein, domain 1"/>
    <property type="match status" value="2"/>
</dbReference>
<organism evidence="9 10">
    <name type="scientific">Rhodococcus chondri</name>
    <dbReference type="NCBI Taxonomy" id="3065941"/>
    <lineage>
        <taxon>Bacteria</taxon>
        <taxon>Bacillati</taxon>
        <taxon>Actinomycetota</taxon>
        <taxon>Actinomycetes</taxon>
        <taxon>Mycobacteriales</taxon>
        <taxon>Nocardiaceae</taxon>
        <taxon>Rhodococcus</taxon>
    </lineage>
</organism>
<evidence type="ECO:0000256" key="2">
    <source>
        <dbReference type="ARBA" id="ARBA00006604"/>
    </source>
</evidence>
<dbReference type="CDD" id="cd05015">
    <property type="entry name" value="SIS_PGI_1"/>
    <property type="match status" value="1"/>
</dbReference>
<keyword evidence="4 7" id="KW-0324">Glycolysis</keyword>
<dbReference type="InterPro" id="IPR018189">
    <property type="entry name" value="Phosphoglucose_isomerase_CS"/>
</dbReference>
<dbReference type="CDD" id="cd05016">
    <property type="entry name" value="SIS_PGI_2"/>
    <property type="match status" value="1"/>
</dbReference>
<evidence type="ECO:0000256" key="7">
    <source>
        <dbReference type="HAMAP-Rule" id="MF_00473"/>
    </source>
</evidence>
<name>A0ABU7JRB7_9NOCA</name>
<dbReference type="PANTHER" id="PTHR11469">
    <property type="entry name" value="GLUCOSE-6-PHOSPHATE ISOMERASE"/>
    <property type="match status" value="1"/>
</dbReference>
<dbReference type="InterPro" id="IPR035482">
    <property type="entry name" value="SIS_PGI_2"/>
</dbReference>
<comment type="pathway">
    <text evidence="7">Carbohydrate biosynthesis; gluconeogenesis.</text>
</comment>
<dbReference type="PROSITE" id="PS00765">
    <property type="entry name" value="P_GLUCOSE_ISOMERASE_1"/>
    <property type="match status" value="1"/>
</dbReference>
<evidence type="ECO:0000256" key="5">
    <source>
        <dbReference type="ARBA" id="ARBA00023235"/>
    </source>
</evidence>
<comment type="caution">
    <text evidence="9">The sequence shown here is derived from an EMBL/GenBank/DDBJ whole genome shotgun (WGS) entry which is preliminary data.</text>
</comment>
<protein>
    <recommendedName>
        <fullName evidence="7">Glucose-6-phosphate isomerase</fullName>
        <shortName evidence="7">GPI</shortName>
        <ecNumber evidence="7">5.3.1.9</ecNumber>
    </recommendedName>
    <alternativeName>
        <fullName evidence="7">Phosphoglucose isomerase</fullName>
        <shortName evidence="7">PGI</shortName>
    </alternativeName>
    <alternativeName>
        <fullName evidence="7">Phosphohexose isomerase</fullName>
        <shortName evidence="7">PHI</shortName>
    </alternativeName>
</protein>
<keyword evidence="5 7" id="KW-0413">Isomerase</keyword>
<keyword evidence="7" id="KW-0963">Cytoplasm</keyword>
<evidence type="ECO:0000256" key="4">
    <source>
        <dbReference type="ARBA" id="ARBA00023152"/>
    </source>
</evidence>
<keyword evidence="3 7" id="KW-0312">Gluconeogenesis</keyword>
<dbReference type="Proteomes" id="UP001331936">
    <property type="component" value="Unassembled WGS sequence"/>
</dbReference>
<gene>
    <name evidence="7 9" type="primary">pgi</name>
    <name evidence="9" type="ORF">Q8814_10690</name>
</gene>
<comment type="similarity">
    <text evidence="2 7 8">Belongs to the GPI family.</text>
</comment>